<feature type="compositionally biased region" description="Basic and acidic residues" evidence="1">
    <location>
        <begin position="133"/>
        <end position="157"/>
    </location>
</feature>
<dbReference type="OrthoDB" id="4296169at2"/>
<dbReference type="Proteomes" id="UP000195880">
    <property type="component" value="Chromosome"/>
</dbReference>
<gene>
    <name evidence="2" type="ORF">SMD44_06339</name>
</gene>
<evidence type="ECO:0000313" key="3">
    <source>
        <dbReference type="Proteomes" id="UP000195880"/>
    </source>
</evidence>
<dbReference type="eggNOG" id="ENOG5033YZ0">
    <property type="taxonomic scope" value="Bacteria"/>
</dbReference>
<evidence type="ECO:0000313" key="2">
    <source>
        <dbReference type="EMBL" id="ARX86862.1"/>
    </source>
</evidence>
<feature type="region of interest" description="Disordered" evidence="1">
    <location>
        <begin position="121"/>
        <end position="157"/>
    </location>
</feature>
<protein>
    <submittedName>
        <fullName evidence="2">Uncharacterized protein</fullName>
    </submittedName>
</protein>
<dbReference type="AlphaFoldDB" id="A0A1Z1WKM8"/>
<reference evidence="2 3" key="1">
    <citation type="submission" date="2017-05" db="EMBL/GenBank/DDBJ databases">
        <title>Streptomyces alboflavus Genome sequencing and assembly.</title>
        <authorList>
            <person name="Wang Y."/>
            <person name="Du B."/>
            <person name="Ding Y."/>
            <person name="Liu H."/>
            <person name="Hou Q."/>
            <person name="Liu K."/>
            <person name="Wang C."/>
            <person name="Yao L."/>
        </authorList>
    </citation>
    <scope>NUCLEOTIDE SEQUENCE [LARGE SCALE GENOMIC DNA]</scope>
    <source>
        <strain evidence="2 3">MDJK44</strain>
    </source>
</reference>
<sequence length="157" mass="17199">MLEDGYRGAPPPGGADVKRGLEALKKFRRRIDTLLTEFEGSDGGSSKVGHQKVARASFSGQAAPFPEADGLYAQYDRVHERLTSLSKMLGQQIEAMGIAVHGADVGFDNLEDDLRQRFWSIQTTVQRDQPPTGRERDGKPDEQGGHGSDKSDSGWKL</sequence>
<dbReference type="RefSeq" id="WP_087886072.1">
    <property type="nucleotide sequence ID" value="NZ_CP021748.1"/>
</dbReference>
<proteinExistence type="predicted"/>
<name>A0A1Z1WKM8_9ACTN</name>
<organism evidence="2 3">
    <name type="scientific">Streptomyces alboflavus</name>
    <dbReference type="NCBI Taxonomy" id="67267"/>
    <lineage>
        <taxon>Bacteria</taxon>
        <taxon>Bacillati</taxon>
        <taxon>Actinomycetota</taxon>
        <taxon>Actinomycetes</taxon>
        <taxon>Kitasatosporales</taxon>
        <taxon>Streptomycetaceae</taxon>
        <taxon>Streptomyces</taxon>
    </lineage>
</organism>
<evidence type="ECO:0000256" key="1">
    <source>
        <dbReference type="SAM" id="MobiDB-lite"/>
    </source>
</evidence>
<keyword evidence="3" id="KW-1185">Reference proteome</keyword>
<dbReference type="KEGG" id="salf:SMD44_06339"/>
<dbReference type="EMBL" id="CP021748">
    <property type="protein sequence ID" value="ARX86862.1"/>
    <property type="molecule type" value="Genomic_DNA"/>
</dbReference>
<accession>A0A1Z1WKM8</accession>